<evidence type="ECO:0000313" key="1">
    <source>
        <dbReference type="EMBL" id="ETN13973.1"/>
    </source>
</evidence>
<reference evidence="2" key="1">
    <citation type="submission" date="2011-12" db="EMBL/GenBank/DDBJ databases">
        <authorList>
            <consortium name="The Broad Institute Genome Sequencing Platform"/>
            <person name="Russ C."/>
            <person name="Tyler B."/>
            <person name="Panabieres F."/>
            <person name="Shan W."/>
            <person name="Tripathy S."/>
            <person name="Grunwald N."/>
            <person name="Machado M."/>
            <person name="Young S.K."/>
            <person name="Zeng Q."/>
            <person name="Gargeya S."/>
            <person name="Fitzgerald M."/>
            <person name="Haas B."/>
            <person name="Abouelleil A."/>
            <person name="Alvarado L."/>
            <person name="Arachchi H.M."/>
            <person name="Berlin A."/>
            <person name="Chapman S.B."/>
            <person name="Gearin G."/>
            <person name="Goldberg J."/>
            <person name="Griggs A."/>
            <person name="Gujja S."/>
            <person name="Hansen M."/>
            <person name="Heiman D."/>
            <person name="Howarth C."/>
            <person name="Larimer J."/>
            <person name="Lui A."/>
            <person name="MacDonald P.J.P."/>
            <person name="McCowen C."/>
            <person name="Montmayeur A."/>
            <person name="Murphy C."/>
            <person name="Neiman D."/>
            <person name="Pearson M."/>
            <person name="Priest M."/>
            <person name="Roberts A."/>
            <person name="Saif S."/>
            <person name="Shea T."/>
            <person name="Sisk P."/>
            <person name="Stolte C."/>
            <person name="Sykes S."/>
            <person name="Wortman J."/>
            <person name="Nusbaum C."/>
            <person name="Birren B."/>
        </authorList>
    </citation>
    <scope>NUCLEOTIDE SEQUENCE [LARGE SCALE GENOMIC DNA]</scope>
    <source>
        <strain evidence="2">INRA-310</strain>
    </source>
</reference>
<dbReference type="RefSeq" id="XP_008901113.1">
    <property type="nucleotide sequence ID" value="XM_008902865.1"/>
</dbReference>
<dbReference type="VEuPathDB" id="FungiDB:PPTG_22282"/>
<name>W2QLF1_PHYN3</name>
<accession>W2QLF1</accession>
<evidence type="ECO:0000313" key="2">
    <source>
        <dbReference type="Proteomes" id="UP000018817"/>
    </source>
</evidence>
<reference evidence="1 2" key="2">
    <citation type="submission" date="2013-11" db="EMBL/GenBank/DDBJ databases">
        <title>The Genome Sequence of Phytophthora parasitica INRA-310.</title>
        <authorList>
            <consortium name="The Broad Institute Genomics Platform"/>
            <person name="Russ C."/>
            <person name="Tyler B."/>
            <person name="Panabieres F."/>
            <person name="Shan W."/>
            <person name="Tripathy S."/>
            <person name="Grunwald N."/>
            <person name="Machado M."/>
            <person name="Johnson C.S."/>
            <person name="Arredondo F."/>
            <person name="Hong C."/>
            <person name="Coffey M."/>
            <person name="Young S.K."/>
            <person name="Zeng Q."/>
            <person name="Gargeya S."/>
            <person name="Fitzgerald M."/>
            <person name="Abouelleil A."/>
            <person name="Alvarado L."/>
            <person name="Chapman S.B."/>
            <person name="Gainer-Dewar J."/>
            <person name="Goldberg J."/>
            <person name="Griggs A."/>
            <person name="Gujja S."/>
            <person name="Hansen M."/>
            <person name="Howarth C."/>
            <person name="Imamovic A."/>
            <person name="Ireland A."/>
            <person name="Larimer J."/>
            <person name="McCowan C."/>
            <person name="Murphy C."/>
            <person name="Pearson M."/>
            <person name="Poon T.W."/>
            <person name="Priest M."/>
            <person name="Roberts A."/>
            <person name="Saif S."/>
            <person name="Shea T."/>
            <person name="Sykes S."/>
            <person name="Wortman J."/>
            <person name="Nusbaum C."/>
            <person name="Birren B."/>
        </authorList>
    </citation>
    <scope>NUCLEOTIDE SEQUENCE [LARGE SCALE GENOMIC DNA]</scope>
    <source>
        <strain evidence="1 2">INRA-310</strain>
    </source>
</reference>
<organism evidence="1 2">
    <name type="scientific">Phytophthora nicotianae (strain INRA-310)</name>
    <name type="common">Phytophthora parasitica</name>
    <dbReference type="NCBI Taxonomy" id="761204"/>
    <lineage>
        <taxon>Eukaryota</taxon>
        <taxon>Sar</taxon>
        <taxon>Stramenopiles</taxon>
        <taxon>Oomycota</taxon>
        <taxon>Peronosporomycetes</taxon>
        <taxon>Peronosporales</taxon>
        <taxon>Peronosporaceae</taxon>
        <taxon>Phytophthora</taxon>
    </lineage>
</organism>
<sequence>MVSSLMPCCAVRVHVTHAQCPSALQTVMTMVEVTNSPISMMLR</sequence>
<proteinExistence type="predicted"/>
<protein>
    <submittedName>
        <fullName evidence="1">Uncharacterized protein</fullName>
    </submittedName>
</protein>
<gene>
    <name evidence="1" type="ORF">PPTG_22282</name>
</gene>
<dbReference type="EMBL" id="KI669574">
    <property type="protein sequence ID" value="ETN13973.1"/>
    <property type="molecule type" value="Genomic_DNA"/>
</dbReference>
<dbReference type="GeneID" id="20190881"/>
<dbReference type="Proteomes" id="UP000018817">
    <property type="component" value="Unassembled WGS sequence"/>
</dbReference>
<dbReference type="AlphaFoldDB" id="W2QLF1"/>